<dbReference type="Pfam" id="PF25121">
    <property type="entry name" value="RRM_ESF1"/>
    <property type="match status" value="1"/>
</dbReference>
<dbReference type="Proteomes" id="UP000689195">
    <property type="component" value="Unassembled WGS sequence"/>
</dbReference>
<evidence type="ECO:0000256" key="1">
    <source>
        <dbReference type="ARBA" id="ARBA00004604"/>
    </source>
</evidence>
<feature type="compositionally biased region" description="Basic and acidic residues" evidence="6">
    <location>
        <begin position="1"/>
        <end position="15"/>
    </location>
</feature>
<feature type="compositionally biased region" description="Acidic residues" evidence="6">
    <location>
        <begin position="64"/>
        <end position="94"/>
    </location>
</feature>
<keyword evidence="3 5" id="KW-0175">Coiled coil</keyword>
<dbReference type="InterPro" id="IPR039754">
    <property type="entry name" value="Esf1"/>
</dbReference>
<dbReference type="GO" id="GO:0003723">
    <property type="term" value="F:RNA binding"/>
    <property type="evidence" value="ECO:0007669"/>
    <property type="project" value="TreeGrafter"/>
</dbReference>
<dbReference type="PANTHER" id="PTHR12202">
    <property type="entry name" value="ESF1 HOMOLOG"/>
    <property type="match status" value="1"/>
</dbReference>
<dbReference type="GO" id="GO:0006364">
    <property type="term" value="P:rRNA processing"/>
    <property type="evidence" value="ECO:0007669"/>
    <property type="project" value="InterPro"/>
</dbReference>
<keyword evidence="4" id="KW-0539">Nucleus</keyword>
<sequence length="536" mass="63514">MDDPRFARIKKDPRFKSLPKKQLKTKLNKKFSSILKDPKFSTKPKFDIYGNKRKYNSEFKDHYELEDEEEEQVVQKEEDEENQNEDQSFEQDQQEDSKEKSQDESDQNEEELNSEEDISISSGVDNWEDEDLDQKNAPIILQATKRLALQNYDWQQIKAKDLFVLFSSFAPTGSSIQQVQVYVSEYGKQKLAEENEFGPRQIFKENYVPKKQKDEVSAVNELIVKGHEEDLDVDPIKLRQYEKDRLKYYYAVIECDSNKTADQIYQQINGKEFELTNIKIDLRFIPNDVVLPKDNLKQECNTLPSHITSNNIINRAVGHTDVKLTWEDSKPRTNFWNKNIKNFNKEDFEDIVGNYESEDEEKIKEDVKDLLNQVQENKNDEEEDWRNSFKKKSKSNLKVTFQSGFNPDGQNSIIERMGQKSKKIHVPKEGRIDDFFVGFQEQEQEDDNDNEGRPKEHLKYLERKKLKKQELKQKRFEQAQLKLLVEDDKKPKIGFNPNDKRFEAIHTKPEYAIDPTNKQFKSVQNEQEQRKKQKLF</sequence>
<evidence type="ECO:0000313" key="9">
    <source>
        <dbReference type="EMBL" id="CAD8159627.1"/>
    </source>
</evidence>
<protein>
    <recommendedName>
        <fullName evidence="11">NUC153 domain-containing protein</fullName>
    </recommendedName>
</protein>
<dbReference type="InterPro" id="IPR012580">
    <property type="entry name" value="NUC153"/>
</dbReference>
<keyword evidence="10" id="KW-1185">Reference proteome</keyword>
<feature type="domain" description="NUC153" evidence="7">
    <location>
        <begin position="499"/>
        <end position="522"/>
    </location>
</feature>
<feature type="compositionally biased region" description="Acidic residues" evidence="6">
    <location>
        <begin position="104"/>
        <end position="118"/>
    </location>
</feature>
<reference evidence="9" key="1">
    <citation type="submission" date="2021-01" db="EMBL/GenBank/DDBJ databases">
        <authorList>
            <consortium name="Genoscope - CEA"/>
            <person name="William W."/>
        </authorList>
    </citation>
    <scope>NUCLEOTIDE SEQUENCE</scope>
</reference>
<accession>A0A8S1U797</accession>
<evidence type="ECO:0000256" key="4">
    <source>
        <dbReference type="ARBA" id="ARBA00023242"/>
    </source>
</evidence>
<comment type="caution">
    <text evidence="9">The sequence shown here is derived from an EMBL/GenBank/DDBJ whole genome shotgun (WGS) entry which is preliminary data.</text>
</comment>
<evidence type="ECO:0000256" key="6">
    <source>
        <dbReference type="SAM" id="MobiDB-lite"/>
    </source>
</evidence>
<feature type="compositionally biased region" description="Polar residues" evidence="6">
    <location>
        <begin position="516"/>
        <end position="526"/>
    </location>
</feature>
<evidence type="ECO:0000256" key="2">
    <source>
        <dbReference type="ARBA" id="ARBA00009087"/>
    </source>
</evidence>
<dbReference type="PANTHER" id="PTHR12202:SF0">
    <property type="entry name" value="ESF1 HOMOLOG"/>
    <property type="match status" value="1"/>
</dbReference>
<organism evidence="9 10">
    <name type="scientific">Paramecium pentaurelia</name>
    <dbReference type="NCBI Taxonomy" id="43138"/>
    <lineage>
        <taxon>Eukaryota</taxon>
        <taxon>Sar</taxon>
        <taxon>Alveolata</taxon>
        <taxon>Ciliophora</taxon>
        <taxon>Intramacronucleata</taxon>
        <taxon>Oligohymenophorea</taxon>
        <taxon>Peniculida</taxon>
        <taxon>Parameciidae</taxon>
        <taxon>Paramecium</taxon>
    </lineage>
</organism>
<evidence type="ECO:0000256" key="5">
    <source>
        <dbReference type="SAM" id="Coils"/>
    </source>
</evidence>
<feature type="region of interest" description="Disordered" evidence="6">
    <location>
        <begin position="508"/>
        <end position="536"/>
    </location>
</feature>
<evidence type="ECO:0000313" key="10">
    <source>
        <dbReference type="Proteomes" id="UP000689195"/>
    </source>
</evidence>
<dbReference type="Pfam" id="PF08159">
    <property type="entry name" value="NUC153"/>
    <property type="match status" value="1"/>
</dbReference>
<feature type="domain" description="ESF1 RRM" evidence="8">
    <location>
        <begin position="144"/>
        <end position="291"/>
    </location>
</feature>
<feature type="region of interest" description="Disordered" evidence="6">
    <location>
        <begin position="1"/>
        <end position="23"/>
    </location>
</feature>
<evidence type="ECO:0008006" key="11">
    <source>
        <dbReference type="Google" id="ProtNLM"/>
    </source>
</evidence>
<feature type="coiled-coil region" evidence="5">
    <location>
        <begin position="357"/>
        <end position="384"/>
    </location>
</feature>
<dbReference type="OrthoDB" id="307786at2759"/>
<dbReference type="EMBL" id="CAJJDO010000033">
    <property type="protein sequence ID" value="CAD8159627.1"/>
    <property type="molecule type" value="Genomic_DNA"/>
</dbReference>
<name>A0A8S1U797_9CILI</name>
<dbReference type="InterPro" id="IPR056750">
    <property type="entry name" value="RRM_ESF1"/>
</dbReference>
<gene>
    <name evidence="9" type="ORF">PPENT_87.1.T0330243</name>
</gene>
<dbReference type="GO" id="GO:0005730">
    <property type="term" value="C:nucleolus"/>
    <property type="evidence" value="ECO:0007669"/>
    <property type="project" value="UniProtKB-SubCell"/>
</dbReference>
<dbReference type="AlphaFoldDB" id="A0A8S1U797"/>
<feature type="region of interest" description="Disordered" evidence="6">
    <location>
        <begin position="57"/>
        <end position="121"/>
    </location>
</feature>
<evidence type="ECO:0000259" key="7">
    <source>
        <dbReference type="Pfam" id="PF08159"/>
    </source>
</evidence>
<comment type="subcellular location">
    <subcellularLocation>
        <location evidence="1">Nucleus</location>
        <location evidence="1">Nucleolus</location>
    </subcellularLocation>
</comment>
<comment type="similarity">
    <text evidence="2">Belongs to the ESF1 family.</text>
</comment>
<evidence type="ECO:0000256" key="3">
    <source>
        <dbReference type="ARBA" id="ARBA00023054"/>
    </source>
</evidence>
<proteinExistence type="inferred from homology"/>
<evidence type="ECO:0000259" key="8">
    <source>
        <dbReference type="Pfam" id="PF25121"/>
    </source>
</evidence>